<dbReference type="SUPFAM" id="SSF46894">
    <property type="entry name" value="C-terminal effector domain of the bipartite response regulators"/>
    <property type="match status" value="1"/>
</dbReference>
<dbReference type="Gene3D" id="1.10.10.10">
    <property type="entry name" value="Winged helix-like DNA-binding domain superfamily/Winged helix DNA-binding domain"/>
    <property type="match status" value="1"/>
</dbReference>
<proteinExistence type="predicted"/>
<dbReference type="GeneID" id="97918274"/>
<dbReference type="InterPro" id="IPR036388">
    <property type="entry name" value="WH-like_DNA-bd_sf"/>
</dbReference>
<geneLocation type="plasmid" evidence="3">
    <name>pEU30</name>
</geneLocation>
<dbReference type="Pfam" id="PF08448">
    <property type="entry name" value="PAS_4"/>
    <property type="match status" value="1"/>
</dbReference>
<reference evidence="3" key="1">
    <citation type="submission" date="2003-09" db="EMBL/GenBank/DDBJ databases">
        <title>Plasmid diversity in Erwinia amylovora: sequence determination of pEU30 (30,314 bp) and pEL60 (60,145 bp) and analysis of variation in plasmid pEA29.</title>
        <authorList>
            <person name="Foster G.C."/>
            <person name="McGhee G.C."/>
            <person name="Jones A.L."/>
            <person name="Sundin G.W."/>
        </authorList>
    </citation>
    <scope>NUCLEOTIDE SEQUENCE</scope>
    <source>
        <strain evidence="3">UTRJ2</strain>
        <plasmid evidence="3">pEU30</plasmid>
    </source>
</reference>
<evidence type="ECO:0000256" key="1">
    <source>
        <dbReference type="ARBA" id="ARBA00023125"/>
    </source>
</evidence>
<protein>
    <submittedName>
        <fullName evidence="3">ORF7</fullName>
    </submittedName>
</protein>
<gene>
    <name evidence="3" type="primary">orf7</name>
</gene>
<keyword evidence="3" id="KW-0614">Plasmid</keyword>
<dbReference type="GO" id="GO:0003677">
    <property type="term" value="F:DNA binding"/>
    <property type="evidence" value="ECO:0007669"/>
    <property type="project" value="UniProtKB-KW"/>
</dbReference>
<dbReference type="InterPro" id="IPR013656">
    <property type="entry name" value="PAS_4"/>
</dbReference>
<dbReference type="RefSeq" id="WP_011154491.1">
    <property type="nucleotide sequence ID" value="NC_005247.1"/>
</dbReference>
<accession>Q6TFS1</accession>
<dbReference type="Pfam" id="PF00196">
    <property type="entry name" value="GerE"/>
    <property type="match status" value="1"/>
</dbReference>
<evidence type="ECO:0000313" key="3">
    <source>
        <dbReference type="EMBL" id="AAQ97949.1"/>
    </source>
</evidence>
<feature type="domain" description="HTH luxR-type" evidence="2">
    <location>
        <begin position="149"/>
        <end position="206"/>
    </location>
</feature>
<dbReference type="EMBL" id="AY422215">
    <property type="protein sequence ID" value="AAQ97949.1"/>
    <property type="molecule type" value="Genomic_DNA"/>
</dbReference>
<keyword evidence="1" id="KW-0238">DNA-binding</keyword>
<dbReference type="AlphaFoldDB" id="Q6TFS1"/>
<dbReference type="GO" id="GO:0006355">
    <property type="term" value="P:regulation of DNA-templated transcription"/>
    <property type="evidence" value="ECO:0007669"/>
    <property type="project" value="InterPro"/>
</dbReference>
<sequence>MHQESYQDDFTIMIATIENLSEPWGIKDTQSRHIYMNRAARSYTCTPDNYDLEGKLDNEFPTTWAEQADGFIEHDKLAERSTTAVSVIETDHWYGSKEIEPYLSEKIPLRNINGTCIGTLWNARRIKVMSPLVCIGEKVPAVVQTSTDQSIFTKSEMDIVYLLLKRLSRKEIANILNLSPKTIANKIHNMYSKSETHSLIQFEEYCRYIDLHNYLPSYLINKGIRFI</sequence>
<evidence type="ECO:0000259" key="2">
    <source>
        <dbReference type="SMART" id="SM00421"/>
    </source>
</evidence>
<dbReference type="InterPro" id="IPR000792">
    <property type="entry name" value="Tscrpt_reg_LuxR_C"/>
</dbReference>
<dbReference type="SMART" id="SM00421">
    <property type="entry name" value="HTH_LUXR"/>
    <property type="match status" value="1"/>
</dbReference>
<dbReference type="InterPro" id="IPR016032">
    <property type="entry name" value="Sig_transdc_resp-reg_C-effctor"/>
</dbReference>
<name>Q6TFS1_ERWAM</name>
<organism evidence="3">
    <name type="scientific">Erwinia amylovora</name>
    <name type="common">Fire blight bacteria</name>
    <dbReference type="NCBI Taxonomy" id="552"/>
    <lineage>
        <taxon>Bacteria</taxon>
        <taxon>Pseudomonadati</taxon>
        <taxon>Pseudomonadota</taxon>
        <taxon>Gammaproteobacteria</taxon>
        <taxon>Enterobacterales</taxon>
        <taxon>Erwiniaceae</taxon>
        <taxon>Erwinia</taxon>
    </lineage>
</organism>